<evidence type="ECO:0000313" key="1">
    <source>
        <dbReference type="EMBL" id="VDS03682.1"/>
    </source>
</evidence>
<organism evidence="1 2">
    <name type="scientific">Devosia equisanguinis</name>
    <dbReference type="NCBI Taxonomy" id="2490941"/>
    <lineage>
        <taxon>Bacteria</taxon>
        <taxon>Pseudomonadati</taxon>
        <taxon>Pseudomonadota</taxon>
        <taxon>Alphaproteobacteria</taxon>
        <taxon>Hyphomicrobiales</taxon>
        <taxon>Devosiaceae</taxon>
        <taxon>Devosia</taxon>
    </lineage>
</organism>
<dbReference type="Gene3D" id="3.30.2020.40">
    <property type="entry name" value="Uncharacterised protein PF10387, DUF2442"/>
    <property type="match status" value="1"/>
</dbReference>
<evidence type="ECO:0000313" key="2">
    <source>
        <dbReference type="Proteomes" id="UP000268844"/>
    </source>
</evidence>
<dbReference type="EMBL" id="UZWD01000012">
    <property type="protein sequence ID" value="VDS03682.1"/>
    <property type="molecule type" value="Genomic_DNA"/>
</dbReference>
<keyword evidence="2" id="KW-1185">Reference proteome</keyword>
<protein>
    <recommendedName>
        <fullName evidence="3">DUF2442 domain-containing protein</fullName>
    </recommendedName>
</protein>
<dbReference type="Proteomes" id="UP000268844">
    <property type="component" value="Unassembled WGS sequence"/>
</dbReference>
<dbReference type="Pfam" id="PF10387">
    <property type="entry name" value="DUF2442"/>
    <property type="match status" value="1"/>
</dbReference>
<dbReference type="AlphaFoldDB" id="A0A3S4D3R8"/>
<name>A0A3S4D3R8_9HYPH</name>
<dbReference type="InterPro" id="IPR018841">
    <property type="entry name" value="DUF2442"/>
</dbReference>
<evidence type="ECO:0008006" key="3">
    <source>
        <dbReference type="Google" id="ProtNLM"/>
    </source>
</evidence>
<sequence length="87" mass="9598">MTTLVLEIEDSRPIEAQCDDSELHVRLADGRTVSTPLWWYPRLAAASQTARSDIELLPMGLHWPLIDEDISIASMLRGEKAPGATAP</sequence>
<accession>A0A3S4D3R8</accession>
<gene>
    <name evidence="1" type="ORF">DEVEQU_00810</name>
</gene>
<reference evidence="1 2" key="1">
    <citation type="submission" date="2018-12" db="EMBL/GenBank/DDBJ databases">
        <authorList>
            <person name="Criscuolo A."/>
        </authorList>
    </citation>
    <scope>NUCLEOTIDE SEQUENCE [LARGE SCALE GENOMIC DNA]</scope>
    <source>
        <strain evidence="1">ACIP1116281</strain>
    </source>
</reference>
<dbReference type="RefSeq" id="WP_164550236.1">
    <property type="nucleotide sequence ID" value="NZ_JBHTMH010000001.1"/>
</dbReference>
<proteinExistence type="predicted"/>